<dbReference type="GO" id="GO:0005737">
    <property type="term" value="C:cytoplasm"/>
    <property type="evidence" value="ECO:0007669"/>
    <property type="project" value="UniProtKB-SubCell"/>
</dbReference>
<gene>
    <name evidence="15" type="ORF">Cboi02_000547300</name>
</gene>
<comment type="pathway">
    <text evidence="2 13">Protein modification; protein neddylation.</text>
</comment>
<evidence type="ECO:0000256" key="11">
    <source>
        <dbReference type="ARBA" id="ARBA00024626"/>
    </source>
</evidence>
<dbReference type="EMBL" id="BSXN01002663">
    <property type="protein sequence ID" value="GME77257.1"/>
    <property type="molecule type" value="Genomic_DNA"/>
</dbReference>
<evidence type="ECO:0000256" key="5">
    <source>
        <dbReference type="ARBA" id="ARBA00022490"/>
    </source>
</evidence>
<dbReference type="AlphaFoldDB" id="A0A9W6T582"/>
<evidence type="ECO:0000256" key="8">
    <source>
        <dbReference type="ARBA" id="ARBA00022786"/>
    </source>
</evidence>
<dbReference type="EC" id="6.2.1.64" evidence="10 13"/>
<dbReference type="FunFam" id="1.10.10.520:FF:000001">
    <property type="entry name" value="NEDD8-activating enzyme E1 catalytic subunit"/>
    <property type="match status" value="1"/>
</dbReference>
<evidence type="ECO:0000313" key="15">
    <source>
        <dbReference type="EMBL" id="GME77257.1"/>
    </source>
</evidence>
<dbReference type="GO" id="GO:0005634">
    <property type="term" value="C:nucleus"/>
    <property type="evidence" value="ECO:0007669"/>
    <property type="project" value="TreeGrafter"/>
</dbReference>
<dbReference type="InterPro" id="IPR023318">
    <property type="entry name" value="Ub_act_enz_dom_a_sf"/>
</dbReference>
<evidence type="ECO:0000256" key="6">
    <source>
        <dbReference type="ARBA" id="ARBA00022598"/>
    </source>
</evidence>
<dbReference type="InterPro" id="IPR000594">
    <property type="entry name" value="ThiF_NAD_FAD-bd"/>
</dbReference>
<accession>A0A9W6T582</accession>
<evidence type="ECO:0000256" key="7">
    <source>
        <dbReference type="ARBA" id="ARBA00022741"/>
    </source>
</evidence>
<sequence length="432" mass="48559">MISFDSSDIPPVLTTPGPFTDKAYTPEYGISSLEETKVLVIGAGGLGCEIIKDLTFSGFKQIEVIDMDTIELSNLNRQFLFRVEDIGKSKSEIAVNYIKKLRCGGIDKSLQIKSHFNKIQDFDDGFYQEFDIVICGLDNIEARKWINKKLIDIANNGKIIPMIDGGTEGFQGSLKVIIPTVTSCFECYNGLLTEDGDENQKYPLCTLASTPRLPEHCIEWVHQLEWEKLYPDIELDADNDEHINKVYQLALERSLKFNIQGVTKSLTLGVIKNIIPSIASTNSIIASACSNEAFKFVTCCSPFLQNTMYYNGENGVQAISDPFDKNPNCEICGNLPIEIEIKNQLDMKLVEFIELVNSKFNIKLYKIFTVHGDLYNQDQNEDKGNGNQQSKLIDLLNVDKDSDGIIYSKNELIILQKGTDKVIKLIPQFIND</sequence>
<keyword evidence="16" id="KW-1185">Reference proteome</keyword>
<evidence type="ECO:0000256" key="1">
    <source>
        <dbReference type="ARBA" id="ARBA00004496"/>
    </source>
</evidence>
<evidence type="ECO:0000256" key="3">
    <source>
        <dbReference type="ARBA" id="ARBA00006310"/>
    </source>
</evidence>
<dbReference type="GO" id="GO:0045116">
    <property type="term" value="P:protein neddylation"/>
    <property type="evidence" value="ECO:0007669"/>
    <property type="project" value="UniProtKB-UniRule"/>
</dbReference>
<dbReference type="PROSITE" id="PS00865">
    <property type="entry name" value="UBIQUITIN_ACTIVAT_2"/>
    <property type="match status" value="1"/>
</dbReference>
<comment type="similarity">
    <text evidence="3 13">Belongs to the ubiquitin-activating E1 family. UBA3 subfamily.</text>
</comment>
<dbReference type="InterPro" id="IPR033127">
    <property type="entry name" value="UBQ-activ_enz_E1_Cys_AS"/>
</dbReference>
<keyword evidence="7 13" id="KW-0547">Nucleotide-binding</keyword>
<dbReference type="PANTHER" id="PTHR10953:SF6">
    <property type="entry name" value="NEDD8-ACTIVATING ENZYME E1 CATALYTIC SUBUNIT"/>
    <property type="match status" value="1"/>
</dbReference>
<dbReference type="Pfam" id="PF00899">
    <property type="entry name" value="ThiF"/>
    <property type="match status" value="1"/>
</dbReference>
<evidence type="ECO:0000256" key="13">
    <source>
        <dbReference type="RuleBase" id="RU368009"/>
    </source>
</evidence>
<dbReference type="Gene3D" id="3.40.50.720">
    <property type="entry name" value="NAD(P)-binding Rossmann-like Domain"/>
    <property type="match status" value="1"/>
</dbReference>
<keyword evidence="6 13" id="KW-0436">Ligase</keyword>
<dbReference type="PANTHER" id="PTHR10953">
    <property type="entry name" value="UBIQUITIN-ACTIVATING ENZYME E1"/>
    <property type="match status" value="1"/>
</dbReference>
<dbReference type="GO" id="GO:0019781">
    <property type="term" value="F:NEDD8 activating enzyme activity"/>
    <property type="evidence" value="ECO:0007669"/>
    <property type="project" value="UniProtKB-UniRule"/>
</dbReference>
<dbReference type="Proteomes" id="UP001165120">
    <property type="component" value="Unassembled WGS sequence"/>
</dbReference>
<evidence type="ECO:0000313" key="16">
    <source>
        <dbReference type="Proteomes" id="UP001165120"/>
    </source>
</evidence>
<dbReference type="SUPFAM" id="SSF69572">
    <property type="entry name" value="Activating enzymes of the ubiquitin-like proteins"/>
    <property type="match status" value="1"/>
</dbReference>
<protein>
    <recommendedName>
        <fullName evidence="4 13">NEDD8-activating enzyme E1 catalytic subunit</fullName>
        <ecNumber evidence="10 13">6.2.1.64</ecNumber>
    </recommendedName>
</protein>
<dbReference type="InterPro" id="IPR035985">
    <property type="entry name" value="Ubiquitin-activating_enz"/>
</dbReference>
<comment type="subcellular location">
    <subcellularLocation>
        <location evidence="1">Cytoplasm</location>
    </subcellularLocation>
</comment>
<comment type="catalytic activity">
    <reaction evidence="11 13">
        <text>ATP + [NEDD8 protein] + [E1 NEDD8-activating enzyme]-L-cysteine = AMP + diphosphate + [E1 NEDD8-activating enzyme]-S-[NEDD8 protein]-yl-L-cysteine.</text>
        <dbReference type="EC" id="6.2.1.64"/>
    </reaction>
</comment>
<feature type="active site" description="Glycyl thioester intermediate" evidence="12">
    <location>
        <position position="205"/>
    </location>
</feature>
<evidence type="ECO:0000256" key="2">
    <source>
        <dbReference type="ARBA" id="ARBA00005032"/>
    </source>
</evidence>
<keyword evidence="5" id="KW-0963">Cytoplasm</keyword>
<comment type="function">
    <text evidence="13">Catalytic subunit of the dimeric E1 enzyme, which activates NEDD8.</text>
</comment>
<comment type="caution">
    <text evidence="15">The sequence shown here is derived from an EMBL/GenBank/DDBJ whole genome shotgun (WGS) entry which is preliminary data.</text>
</comment>
<evidence type="ECO:0000256" key="9">
    <source>
        <dbReference type="ARBA" id="ARBA00022840"/>
    </source>
</evidence>
<reference evidence="15" key="1">
    <citation type="submission" date="2023-04" db="EMBL/GenBank/DDBJ databases">
        <title>Candida boidinii NBRC 10035.</title>
        <authorList>
            <person name="Ichikawa N."/>
            <person name="Sato H."/>
            <person name="Tonouchi N."/>
        </authorList>
    </citation>
    <scope>NUCLEOTIDE SEQUENCE</scope>
    <source>
        <strain evidence="15">NBRC 10035</strain>
    </source>
</reference>
<dbReference type="GO" id="GO:0005524">
    <property type="term" value="F:ATP binding"/>
    <property type="evidence" value="ECO:0007669"/>
    <property type="project" value="UniProtKB-UniRule"/>
</dbReference>
<proteinExistence type="inferred from homology"/>
<evidence type="ECO:0000256" key="10">
    <source>
        <dbReference type="ARBA" id="ARBA00023624"/>
    </source>
</evidence>
<keyword evidence="8 13" id="KW-0833">Ubl conjugation pathway</keyword>
<dbReference type="Gene3D" id="1.10.10.520">
    <property type="entry name" value="Ubiquitin activating enzymes (Uba3). Chain: B, domain 2"/>
    <property type="match status" value="1"/>
</dbReference>
<keyword evidence="9 13" id="KW-0067">ATP-binding</keyword>
<organism evidence="15 16">
    <name type="scientific">Candida boidinii</name>
    <name type="common">Yeast</name>
    <dbReference type="NCBI Taxonomy" id="5477"/>
    <lineage>
        <taxon>Eukaryota</taxon>
        <taxon>Fungi</taxon>
        <taxon>Dikarya</taxon>
        <taxon>Ascomycota</taxon>
        <taxon>Saccharomycotina</taxon>
        <taxon>Pichiomycetes</taxon>
        <taxon>Pichiales</taxon>
        <taxon>Pichiaceae</taxon>
        <taxon>Ogataea</taxon>
        <taxon>Ogataea/Candida clade</taxon>
    </lineage>
</organism>
<name>A0A9W6T582_CANBO</name>
<evidence type="ECO:0000256" key="12">
    <source>
        <dbReference type="PROSITE-ProRule" id="PRU10132"/>
    </source>
</evidence>
<feature type="domain" description="THIF-type NAD/FAD binding fold" evidence="14">
    <location>
        <begin position="27"/>
        <end position="330"/>
    </location>
</feature>
<evidence type="ECO:0000256" key="4">
    <source>
        <dbReference type="ARBA" id="ARBA00015203"/>
    </source>
</evidence>
<dbReference type="InterPro" id="IPR045886">
    <property type="entry name" value="ThiF/MoeB/HesA"/>
</dbReference>
<evidence type="ECO:0000259" key="14">
    <source>
        <dbReference type="Pfam" id="PF00899"/>
    </source>
</evidence>